<reference evidence="3 4" key="1">
    <citation type="submission" date="2015-07" db="EMBL/GenBank/DDBJ databases">
        <title>Genome analysis of myxobacterium Chondromyces crocatus Cm c5 reveals a high potential for natural compound synthesis and the genetic basis for the loss of fruiting body formation.</title>
        <authorList>
            <person name="Zaburannyi N."/>
            <person name="Bunk B."/>
            <person name="Maier J."/>
            <person name="Overmann J."/>
            <person name="Mueller R."/>
        </authorList>
    </citation>
    <scope>NUCLEOTIDE SEQUENCE [LARGE SCALE GENOMIC DNA]</scope>
    <source>
        <strain evidence="3 4">Cm c5</strain>
    </source>
</reference>
<evidence type="ECO:0000259" key="2">
    <source>
        <dbReference type="Pfam" id="PF01337"/>
    </source>
</evidence>
<evidence type="ECO:0000313" key="4">
    <source>
        <dbReference type="Proteomes" id="UP000067626"/>
    </source>
</evidence>
<dbReference type="InterPro" id="IPR035905">
    <property type="entry name" value="Barstar-like_sf"/>
</dbReference>
<dbReference type="STRING" id="52.CMC5_028420"/>
<dbReference type="Pfam" id="PF01337">
    <property type="entry name" value="Barstar"/>
    <property type="match status" value="1"/>
</dbReference>
<accession>A0A0K1ECX7</accession>
<gene>
    <name evidence="3" type="ORF">CMC5_028420</name>
</gene>
<dbReference type="Gene3D" id="3.30.370.10">
    <property type="entry name" value="Barstar-like"/>
    <property type="match status" value="1"/>
</dbReference>
<name>A0A0K1ECX7_CHOCO</name>
<proteinExistence type="inferred from homology"/>
<dbReference type="SUPFAM" id="SSF52038">
    <property type="entry name" value="Barstar-related"/>
    <property type="match status" value="1"/>
</dbReference>
<dbReference type="OrthoDB" id="7575400at2"/>
<dbReference type="InterPro" id="IPR000468">
    <property type="entry name" value="Barstar"/>
</dbReference>
<dbReference type="Proteomes" id="UP000067626">
    <property type="component" value="Chromosome"/>
</dbReference>
<dbReference type="PATRIC" id="fig|52.7.peg.3122"/>
<dbReference type="CDD" id="cd05141">
    <property type="entry name" value="Barstar_evA4336-like"/>
    <property type="match status" value="1"/>
</dbReference>
<evidence type="ECO:0000313" key="3">
    <source>
        <dbReference type="EMBL" id="AKT38694.1"/>
    </source>
</evidence>
<dbReference type="AlphaFoldDB" id="A0A0K1ECX7"/>
<feature type="domain" description="Barstar (barnase inhibitor)" evidence="2">
    <location>
        <begin position="28"/>
        <end position="108"/>
    </location>
</feature>
<dbReference type="EMBL" id="CP012159">
    <property type="protein sequence ID" value="AKT38694.1"/>
    <property type="molecule type" value="Genomic_DNA"/>
</dbReference>
<organism evidence="3 4">
    <name type="scientific">Chondromyces crocatus</name>
    <dbReference type="NCBI Taxonomy" id="52"/>
    <lineage>
        <taxon>Bacteria</taxon>
        <taxon>Pseudomonadati</taxon>
        <taxon>Myxococcota</taxon>
        <taxon>Polyangia</taxon>
        <taxon>Polyangiales</taxon>
        <taxon>Polyangiaceae</taxon>
        <taxon>Chondromyces</taxon>
    </lineage>
</organism>
<protein>
    <recommendedName>
        <fullName evidence="2">Barstar (barnase inhibitor) domain-containing protein</fullName>
    </recommendedName>
</protein>
<keyword evidence="4" id="KW-1185">Reference proteome</keyword>
<evidence type="ECO:0000256" key="1">
    <source>
        <dbReference type="ARBA" id="ARBA00006845"/>
    </source>
</evidence>
<sequence length="138" mass="14864">MSRQQQVFEFGTGASKAGDFVAEVPTGLSSVEALLASLYEALRLPGYFGFNWDALSDCLRDLHWLAAHEVVLVHRDLPAIAPAELHTYVEVLAEAVRSWKPGEAHMLRVVFPAAARDRVLALLDAKPPAKGSPGASSA</sequence>
<dbReference type="KEGG" id="ccro:CMC5_028420"/>
<dbReference type="RefSeq" id="WP_050430894.1">
    <property type="nucleotide sequence ID" value="NZ_CP012159.1"/>
</dbReference>
<comment type="similarity">
    <text evidence="1">Belongs to the barstar family.</text>
</comment>